<evidence type="ECO:0008006" key="2">
    <source>
        <dbReference type="Google" id="ProtNLM"/>
    </source>
</evidence>
<reference evidence="1" key="1">
    <citation type="journal article" date="2020" name="Nature">
        <title>Giant virus diversity and host interactions through global metagenomics.</title>
        <authorList>
            <person name="Schulz F."/>
            <person name="Roux S."/>
            <person name="Paez-Espino D."/>
            <person name="Jungbluth S."/>
            <person name="Walsh D.A."/>
            <person name="Denef V.J."/>
            <person name="McMahon K.D."/>
            <person name="Konstantinidis K.T."/>
            <person name="Eloe-Fadrosh E.A."/>
            <person name="Kyrpides N.C."/>
            <person name="Woyke T."/>
        </authorList>
    </citation>
    <scope>NUCLEOTIDE SEQUENCE</scope>
    <source>
        <strain evidence="1">GVMAG-S-1038524-41</strain>
    </source>
</reference>
<name>A0A6C0JNW3_9ZZZZ</name>
<protein>
    <recommendedName>
        <fullName evidence="2">Zinc-ribbon domain-containing protein</fullName>
    </recommendedName>
</protein>
<dbReference type="AlphaFoldDB" id="A0A6C0JNW3"/>
<proteinExistence type="predicted"/>
<organism evidence="1">
    <name type="scientific">viral metagenome</name>
    <dbReference type="NCBI Taxonomy" id="1070528"/>
    <lineage>
        <taxon>unclassified sequences</taxon>
        <taxon>metagenomes</taxon>
        <taxon>organismal metagenomes</taxon>
    </lineage>
</organism>
<evidence type="ECO:0000313" key="1">
    <source>
        <dbReference type="EMBL" id="QHU07063.1"/>
    </source>
</evidence>
<accession>A0A6C0JNW3</accession>
<sequence length="106" mass="12478">MPRSKTKITIETIQELCEKHNWTSLEETYINANTSMEWQCNVCAFTWKSNYNNTRKSKGYSRCRKGSYKYTHEDVVIESKKNGCNPDELENYILKQLLITKFLAVV</sequence>
<dbReference type="EMBL" id="MN740672">
    <property type="protein sequence ID" value="QHU07063.1"/>
    <property type="molecule type" value="Genomic_DNA"/>
</dbReference>